<accession>A0A4Y7SUG0</accession>
<dbReference type="PANTHER" id="PTHR13166">
    <property type="entry name" value="PROTEIN C6ORF149"/>
    <property type="match status" value="1"/>
</dbReference>
<dbReference type="GO" id="GO:0016226">
    <property type="term" value="P:iron-sulfur cluster assembly"/>
    <property type="evidence" value="ECO:0007669"/>
    <property type="project" value="InterPro"/>
</dbReference>
<protein>
    <recommendedName>
        <fullName evidence="2">Complex 1 LYR protein domain-containing protein</fullName>
    </recommendedName>
</protein>
<dbReference type="STRING" id="71717.A0A4Y7SUG0"/>
<gene>
    <name evidence="3" type="ORF">FA13DRAFT_1738216</name>
</gene>
<dbReference type="InterPro" id="IPR051522">
    <property type="entry name" value="ISC_assembly_LYR"/>
</dbReference>
<sequence length="110" mass="12613">MAPPPTSQAIKSLYHNMLRSSQSFSSYNFREYFIRRTKDSFREMQAESDPTRLSTLYAAAQRESGVIRRSAIVNQLYRGPKLAVELQDKEVEAREMEGHALETGLERGNN</sequence>
<dbReference type="InterPro" id="IPR008011">
    <property type="entry name" value="Complex1_LYR_dom"/>
</dbReference>
<keyword evidence="4" id="KW-1185">Reference proteome</keyword>
<evidence type="ECO:0000256" key="1">
    <source>
        <dbReference type="ARBA" id="ARBA00009508"/>
    </source>
</evidence>
<proteinExistence type="inferred from homology"/>
<dbReference type="GO" id="GO:1990221">
    <property type="term" value="C:L-cysteine desulfurase complex"/>
    <property type="evidence" value="ECO:0007669"/>
    <property type="project" value="TreeGrafter"/>
</dbReference>
<reference evidence="3 4" key="1">
    <citation type="journal article" date="2019" name="Nat. Ecol. Evol.">
        <title>Megaphylogeny resolves global patterns of mushroom evolution.</title>
        <authorList>
            <person name="Varga T."/>
            <person name="Krizsan K."/>
            <person name="Foldi C."/>
            <person name="Dima B."/>
            <person name="Sanchez-Garcia M."/>
            <person name="Sanchez-Ramirez S."/>
            <person name="Szollosi G.J."/>
            <person name="Szarkandi J.G."/>
            <person name="Papp V."/>
            <person name="Albert L."/>
            <person name="Andreopoulos W."/>
            <person name="Angelini C."/>
            <person name="Antonin V."/>
            <person name="Barry K.W."/>
            <person name="Bougher N.L."/>
            <person name="Buchanan P."/>
            <person name="Buyck B."/>
            <person name="Bense V."/>
            <person name="Catcheside P."/>
            <person name="Chovatia M."/>
            <person name="Cooper J."/>
            <person name="Damon W."/>
            <person name="Desjardin D."/>
            <person name="Finy P."/>
            <person name="Geml J."/>
            <person name="Haridas S."/>
            <person name="Hughes K."/>
            <person name="Justo A."/>
            <person name="Karasinski D."/>
            <person name="Kautmanova I."/>
            <person name="Kiss B."/>
            <person name="Kocsube S."/>
            <person name="Kotiranta H."/>
            <person name="LaButti K.M."/>
            <person name="Lechner B.E."/>
            <person name="Liimatainen K."/>
            <person name="Lipzen A."/>
            <person name="Lukacs Z."/>
            <person name="Mihaltcheva S."/>
            <person name="Morgado L.N."/>
            <person name="Niskanen T."/>
            <person name="Noordeloos M.E."/>
            <person name="Ohm R.A."/>
            <person name="Ortiz-Santana B."/>
            <person name="Ovrebo C."/>
            <person name="Racz N."/>
            <person name="Riley R."/>
            <person name="Savchenko A."/>
            <person name="Shiryaev A."/>
            <person name="Soop K."/>
            <person name="Spirin V."/>
            <person name="Szebenyi C."/>
            <person name="Tomsovsky M."/>
            <person name="Tulloss R.E."/>
            <person name="Uehling J."/>
            <person name="Grigoriev I.V."/>
            <person name="Vagvolgyi C."/>
            <person name="Papp T."/>
            <person name="Martin F.M."/>
            <person name="Miettinen O."/>
            <person name="Hibbett D.S."/>
            <person name="Nagy L.G."/>
        </authorList>
    </citation>
    <scope>NUCLEOTIDE SEQUENCE [LARGE SCALE GENOMIC DNA]</scope>
    <source>
        <strain evidence="3 4">FP101781</strain>
    </source>
</reference>
<dbReference type="AlphaFoldDB" id="A0A4Y7SUG0"/>
<dbReference type="Proteomes" id="UP000298030">
    <property type="component" value="Unassembled WGS sequence"/>
</dbReference>
<evidence type="ECO:0000313" key="4">
    <source>
        <dbReference type="Proteomes" id="UP000298030"/>
    </source>
</evidence>
<evidence type="ECO:0000259" key="2">
    <source>
        <dbReference type="Pfam" id="PF05347"/>
    </source>
</evidence>
<evidence type="ECO:0000313" key="3">
    <source>
        <dbReference type="EMBL" id="TEB25490.1"/>
    </source>
</evidence>
<dbReference type="InterPro" id="IPR045297">
    <property type="entry name" value="Complex1_LYR_LYRM4"/>
</dbReference>
<dbReference type="OrthoDB" id="275715at2759"/>
<organism evidence="3 4">
    <name type="scientific">Coprinellus micaceus</name>
    <name type="common">Glistening ink-cap mushroom</name>
    <name type="synonym">Coprinus micaceus</name>
    <dbReference type="NCBI Taxonomy" id="71717"/>
    <lineage>
        <taxon>Eukaryota</taxon>
        <taxon>Fungi</taxon>
        <taxon>Dikarya</taxon>
        <taxon>Basidiomycota</taxon>
        <taxon>Agaricomycotina</taxon>
        <taxon>Agaricomycetes</taxon>
        <taxon>Agaricomycetidae</taxon>
        <taxon>Agaricales</taxon>
        <taxon>Agaricineae</taxon>
        <taxon>Psathyrellaceae</taxon>
        <taxon>Coprinellus</taxon>
    </lineage>
</organism>
<dbReference type="Pfam" id="PF05347">
    <property type="entry name" value="Complex1_LYR"/>
    <property type="match status" value="1"/>
</dbReference>
<dbReference type="PANTHER" id="PTHR13166:SF7">
    <property type="entry name" value="LYR MOTIF-CONTAINING PROTEIN 4"/>
    <property type="match status" value="1"/>
</dbReference>
<dbReference type="GO" id="GO:0005739">
    <property type="term" value="C:mitochondrion"/>
    <property type="evidence" value="ECO:0007669"/>
    <property type="project" value="TreeGrafter"/>
</dbReference>
<dbReference type="CDD" id="cd20264">
    <property type="entry name" value="Complex1_LYR_LYRM4"/>
    <property type="match status" value="1"/>
</dbReference>
<dbReference type="EMBL" id="QPFP01000056">
    <property type="protein sequence ID" value="TEB25490.1"/>
    <property type="molecule type" value="Genomic_DNA"/>
</dbReference>
<feature type="domain" description="Complex 1 LYR protein" evidence="2">
    <location>
        <begin position="9"/>
        <end position="63"/>
    </location>
</feature>
<name>A0A4Y7SUG0_COPMI</name>
<comment type="similarity">
    <text evidence="1">Belongs to the complex I LYR family.</text>
</comment>
<comment type="caution">
    <text evidence="3">The sequence shown here is derived from an EMBL/GenBank/DDBJ whole genome shotgun (WGS) entry which is preliminary data.</text>
</comment>